<evidence type="ECO:0000313" key="1">
    <source>
        <dbReference type="EMBL" id="OWK09037.1"/>
    </source>
</evidence>
<organism evidence="1 2">
    <name type="scientific">Cervus elaphus hippelaphus</name>
    <name type="common">European red deer</name>
    <dbReference type="NCBI Taxonomy" id="46360"/>
    <lineage>
        <taxon>Eukaryota</taxon>
        <taxon>Metazoa</taxon>
        <taxon>Chordata</taxon>
        <taxon>Craniata</taxon>
        <taxon>Vertebrata</taxon>
        <taxon>Euteleostomi</taxon>
        <taxon>Mammalia</taxon>
        <taxon>Eutheria</taxon>
        <taxon>Laurasiatheria</taxon>
        <taxon>Artiodactyla</taxon>
        <taxon>Ruminantia</taxon>
        <taxon>Pecora</taxon>
        <taxon>Cervidae</taxon>
        <taxon>Cervinae</taxon>
        <taxon>Cervus</taxon>
    </lineage>
</organism>
<comment type="caution">
    <text evidence="1">The sequence shown here is derived from an EMBL/GenBank/DDBJ whole genome shotgun (WGS) entry which is preliminary data.</text>
</comment>
<dbReference type="Proteomes" id="UP000242450">
    <property type="component" value="Chromosome 13"/>
</dbReference>
<reference evidence="1 2" key="1">
    <citation type="journal article" date="2018" name="Mol. Genet. Genomics">
        <title>The red deer Cervus elaphus genome CerEla1.0: sequencing, annotating, genes, and chromosomes.</title>
        <authorList>
            <person name="Bana N.A."/>
            <person name="Nyiri A."/>
            <person name="Nagy J."/>
            <person name="Frank K."/>
            <person name="Nagy T."/>
            <person name="Steger V."/>
            <person name="Schiller M."/>
            <person name="Lakatos P."/>
            <person name="Sugar L."/>
            <person name="Horn P."/>
            <person name="Barta E."/>
            <person name="Orosz L."/>
        </authorList>
    </citation>
    <scope>NUCLEOTIDE SEQUENCE [LARGE SCALE GENOMIC DNA]</scope>
    <source>
        <strain evidence="1">Hungarian</strain>
    </source>
</reference>
<evidence type="ECO:0000313" key="2">
    <source>
        <dbReference type="Proteomes" id="UP000242450"/>
    </source>
</evidence>
<proteinExistence type="predicted"/>
<dbReference type="Gene3D" id="3.30.540.10">
    <property type="entry name" value="Fructose-1,6-Bisphosphatase, subunit A, domain 1"/>
    <property type="match status" value="1"/>
</dbReference>
<gene>
    <name evidence="1" type="ORF">Celaphus_00015179</name>
</gene>
<dbReference type="SUPFAM" id="SSF56655">
    <property type="entry name" value="Carbohydrate phosphatase"/>
    <property type="match status" value="1"/>
</dbReference>
<dbReference type="EMBL" id="MKHE01000013">
    <property type="protein sequence ID" value="OWK09037.1"/>
    <property type="molecule type" value="Genomic_DNA"/>
</dbReference>
<dbReference type="OrthoDB" id="9977309at2759"/>
<accession>A0A212CSQ7</accession>
<keyword evidence="2" id="KW-1185">Reference proteome</keyword>
<dbReference type="AlphaFoldDB" id="A0A212CSQ7"/>
<name>A0A212CSQ7_CEREH</name>
<sequence>MQSKFPGLGKIFFGKESNEFANDFEEKIIMRLCPTEEEPVDLLSTVLNDSTYQYIKGSADIKPNQGIFPRGLQCITVLTGVYDIQTGVPLMGVINQRFVSQDLNSLR</sequence>
<protein>
    <submittedName>
        <fullName evidence="1">Uncharacterized protein</fullName>
    </submittedName>
</protein>